<dbReference type="InterPro" id="IPR045348">
    <property type="entry name" value="CPSF4/Yth1"/>
</dbReference>
<evidence type="ECO:0000256" key="1">
    <source>
        <dbReference type="ARBA" id="ARBA00004123"/>
    </source>
</evidence>
<dbReference type="Pfam" id="PF00642">
    <property type="entry name" value="zf-CCCH"/>
    <property type="match status" value="1"/>
</dbReference>
<dbReference type="GO" id="GO:0003723">
    <property type="term" value="F:RNA binding"/>
    <property type="evidence" value="ECO:0007669"/>
    <property type="project" value="UniProtKB-UniRule"/>
</dbReference>
<dbReference type="Gene3D" id="4.10.1000.10">
    <property type="entry name" value="Zinc finger, CCCH-type"/>
    <property type="match status" value="1"/>
</dbReference>
<comment type="similarity">
    <text evidence="2 12">Belongs to the CPSF4/YTH1 family.</text>
</comment>
<evidence type="ECO:0000256" key="3">
    <source>
        <dbReference type="ARBA" id="ARBA00022664"/>
    </source>
</evidence>
<dbReference type="PROSITE" id="PS50103">
    <property type="entry name" value="ZF_C3H1"/>
    <property type="match status" value="5"/>
</dbReference>
<protein>
    <recommendedName>
        <fullName evidence="12">mRNA 3'-end-processing protein</fullName>
    </recommendedName>
</protein>
<proteinExistence type="inferred from homology"/>
<feature type="region of interest" description="Disordered" evidence="13">
    <location>
        <begin position="707"/>
        <end position="785"/>
    </location>
</feature>
<accession>A0A0L0NAX1</accession>
<keyword evidence="5 12" id="KW-0677">Repeat</keyword>
<feature type="domain" description="C3H1-type" evidence="14">
    <location>
        <begin position="633"/>
        <end position="661"/>
    </location>
</feature>
<dbReference type="CDD" id="cd02440">
    <property type="entry name" value="AdoMet_MTases"/>
    <property type="match status" value="1"/>
</dbReference>
<evidence type="ECO:0000256" key="5">
    <source>
        <dbReference type="ARBA" id="ARBA00022737"/>
    </source>
</evidence>
<comment type="subcellular location">
    <subcellularLocation>
        <location evidence="1 12">Nucleus</location>
    </subcellularLocation>
</comment>
<keyword evidence="4 11" id="KW-0479">Metal-binding</keyword>
<feature type="zinc finger region" description="C3H1-type" evidence="11">
    <location>
        <begin position="633"/>
        <end position="661"/>
    </location>
</feature>
<evidence type="ECO:0000256" key="7">
    <source>
        <dbReference type="ARBA" id="ARBA00022833"/>
    </source>
</evidence>
<evidence type="ECO:0000256" key="9">
    <source>
        <dbReference type="ARBA" id="ARBA00023242"/>
    </source>
</evidence>
<evidence type="ECO:0000256" key="11">
    <source>
        <dbReference type="PROSITE-ProRule" id="PRU00723"/>
    </source>
</evidence>
<dbReference type="Gene3D" id="3.40.50.150">
    <property type="entry name" value="Vaccinia Virus protein VP39"/>
    <property type="match status" value="1"/>
</dbReference>
<name>A0A0L0NAX1_TOLOC</name>
<keyword evidence="9 12" id="KW-0539">Nucleus</keyword>
<keyword evidence="7 11" id="KW-0862">Zinc</keyword>
<dbReference type="SUPFAM" id="SSF53335">
    <property type="entry name" value="S-adenosyl-L-methionine-dependent methyltransferases"/>
    <property type="match status" value="1"/>
</dbReference>
<feature type="zinc finger region" description="C3H1-type" evidence="11">
    <location>
        <begin position="691"/>
        <end position="714"/>
    </location>
</feature>
<dbReference type="Gene3D" id="3.30.1370.210">
    <property type="match status" value="1"/>
</dbReference>
<feature type="domain" description="C3H1-type" evidence="14">
    <location>
        <begin position="662"/>
        <end position="689"/>
    </location>
</feature>
<evidence type="ECO:0000259" key="14">
    <source>
        <dbReference type="PROSITE" id="PS50103"/>
    </source>
</evidence>
<dbReference type="SMART" id="SM00356">
    <property type="entry name" value="ZnF_C3H1"/>
    <property type="match status" value="5"/>
</dbReference>
<evidence type="ECO:0000256" key="12">
    <source>
        <dbReference type="RuleBase" id="RU369008"/>
    </source>
</evidence>
<evidence type="ECO:0000256" key="4">
    <source>
        <dbReference type="ARBA" id="ARBA00022723"/>
    </source>
</evidence>
<dbReference type="FunFam" id="4.10.1000.10:FF:000012">
    <property type="entry name" value="cleavage and polyadenylation specificity factor subunit 4"/>
    <property type="match status" value="1"/>
</dbReference>
<dbReference type="EMBL" id="LFRF01000009">
    <property type="protein sequence ID" value="KND91191.1"/>
    <property type="molecule type" value="Genomic_DNA"/>
</dbReference>
<dbReference type="AlphaFoldDB" id="A0A0L0NAX1"/>
<feature type="zinc finger region" description="C3H1-type" evidence="11">
    <location>
        <begin position="662"/>
        <end position="689"/>
    </location>
</feature>
<organism evidence="15 16">
    <name type="scientific">Tolypocladium ophioglossoides (strain CBS 100239)</name>
    <name type="common">Snaketongue truffleclub</name>
    <name type="synonym">Elaphocordyceps ophioglossoides</name>
    <dbReference type="NCBI Taxonomy" id="1163406"/>
    <lineage>
        <taxon>Eukaryota</taxon>
        <taxon>Fungi</taxon>
        <taxon>Dikarya</taxon>
        <taxon>Ascomycota</taxon>
        <taxon>Pezizomycotina</taxon>
        <taxon>Sordariomycetes</taxon>
        <taxon>Hypocreomycetidae</taxon>
        <taxon>Hypocreales</taxon>
        <taxon>Ophiocordycipitaceae</taxon>
        <taxon>Tolypocladium</taxon>
    </lineage>
</organism>
<keyword evidence="3 12" id="KW-0507">mRNA processing</keyword>
<keyword evidence="8 12" id="KW-0694">RNA-binding</keyword>
<evidence type="ECO:0000256" key="6">
    <source>
        <dbReference type="ARBA" id="ARBA00022771"/>
    </source>
</evidence>
<evidence type="ECO:0000256" key="2">
    <source>
        <dbReference type="ARBA" id="ARBA00008907"/>
    </source>
</evidence>
<feature type="compositionally biased region" description="Basic and acidic residues" evidence="13">
    <location>
        <begin position="742"/>
        <end position="760"/>
    </location>
</feature>
<dbReference type="GO" id="GO:0008270">
    <property type="term" value="F:zinc ion binding"/>
    <property type="evidence" value="ECO:0007669"/>
    <property type="project" value="UniProtKB-KW"/>
</dbReference>
<feature type="compositionally biased region" description="Basic residues" evidence="13">
    <location>
        <begin position="776"/>
        <end position="785"/>
    </location>
</feature>
<gene>
    <name evidence="15" type="ORF">TOPH_04101</name>
</gene>
<dbReference type="InterPro" id="IPR000571">
    <property type="entry name" value="Znf_CCCH"/>
</dbReference>
<dbReference type="GO" id="GO:0005634">
    <property type="term" value="C:nucleus"/>
    <property type="evidence" value="ECO:0007669"/>
    <property type="project" value="UniProtKB-SubCell"/>
</dbReference>
<evidence type="ECO:0000256" key="13">
    <source>
        <dbReference type="SAM" id="MobiDB-lite"/>
    </source>
</evidence>
<feature type="zinc finger region" description="C3H1-type" evidence="11">
    <location>
        <begin position="605"/>
        <end position="632"/>
    </location>
</feature>
<dbReference type="OrthoDB" id="2013972at2759"/>
<dbReference type="Pfam" id="PF13489">
    <property type="entry name" value="Methyltransf_23"/>
    <property type="match status" value="1"/>
</dbReference>
<feature type="domain" description="C3H1-type" evidence="14">
    <location>
        <begin position="605"/>
        <end position="632"/>
    </location>
</feature>
<comment type="caution">
    <text evidence="15">The sequence shown here is derived from an EMBL/GenBank/DDBJ whole genome shotgun (WGS) entry which is preliminary data.</text>
</comment>
<dbReference type="STRING" id="1163406.A0A0L0NAX1"/>
<feature type="compositionally biased region" description="Basic and acidic residues" evidence="13">
    <location>
        <begin position="714"/>
        <end position="735"/>
    </location>
</feature>
<dbReference type="PANTHER" id="PTHR23102">
    <property type="entry name" value="CLEAVAGE AND POLYADENYLATION SPECIFICITY FACTOR SUBUNIT 4-RELATED"/>
    <property type="match status" value="1"/>
</dbReference>
<dbReference type="InterPro" id="IPR036855">
    <property type="entry name" value="Znf_CCCH_sf"/>
</dbReference>
<sequence>MLNLARQSLREPWRHDSIHSCSPFVPIYASAHTSRAAALCEANSCSVLLHLSPGASAVGWPTAPNPALHRSHRMWRGQVPLLANQVSCERTCMKTTPLASAHLSPRSSAFLVIQARNLGTVCNMSHDPRVCEAMADHGLESLDHGWDGHWDANWDDDDGSLSRGSTAPDIETVFTASEHGYETDEFELYPLEEGDGNDDQRSEISWQLSCAESTSVSPSVFEDELAHGRRYHGYRKGRYPFPNDKREQQREEANHAMMLELTGGHLFYSDIGEYPQNIIDIGTGTVADLYPSASVVGTDLSAIQPKWVPVNVRMFVDDCEEPDWPHGSGYDLVHFRGMAGVLRDLDGVLAKAYPRIKNGGWVEFQEVIPQILCDDGTMGPEDPLRIFYDAVVQGLRTFGYDPMRTANLEEILDRAGFTNIRCVTKKIPISTWARDRHLKTLGLFMKAVMLDSLDGLAAKPLAALDVSSQDRAKLVKHVKKSLQDRGVHRYVNCCFCFGQKKEQYASGMEFRARLAAAYGLDPSAAMATSTTTAATRDAPASTILNHAAPQPYNFRFSPFLRQTYQVGLPPDRPACKAFQSGTCPNGTRCPERHVSDGRTAQPTGGLNSLVCKHRLRGLCKKGEHCEFLHEYNLRKMPECNFYMRNGYCSNGEECLYLHVDPMSRLPPCPHYDMGFCPLGPLCSKKHVRRKLCAFYLAGFCPEGPECRQGAHPKWSKDLEKPTLKSDEKKEEEARMEMMMAARGDDDGGDRGMRDRDEGRFGRHGRGGGGGKWRGGRDRRFRGRGH</sequence>
<keyword evidence="16" id="KW-1185">Reference proteome</keyword>
<dbReference type="InterPro" id="IPR029063">
    <property type="entry name" value="SAM-dependent_MTases_sf"/>
</dbReference>
<evidence type="ECO:0000256" key="8">
    <source>
        <dbReference type="ARBA" id="ARBA00022884"/>
    </source>
</evidence>
<reference evidence="15 16" key="1">
    <citation type="journal article" date="2015" name="BMC Genomics">
        <title>The genome of the truffle-parasite Tolypocladium ophioglossoides and the evolution of antifungal peptaibiotics.</title>
        <authorList>
            <person name="Quandt C.A."/>
            <person name="Bushley K.E."/>
            <person name="Spatafora J.W."/>
        </authorList>
    </citation>
    <scope>NUCLEOTIDE SEQUENCE [LARGE SCALE GENOMIC DNA]</scope>
    <source>
        <strain evidence="15 16">CBS 100239</strain>
    </source>
</reference>
<dbReference type="SUPFAM" id="SSF90229">
    <property type="entry name" value="CCCH zinc finger"/>
    <property type="match status" value="2"/>
</dbReference>
<dbReference type="GO" id="GO:0031124">
    <property type="term" value="P:mRNA 3'-end processing"/>
    <property type="evidence" value="ECO:0007669"/>
    <property type="project" value="UniProtKB-UniRule"/>
</dbReference>
<feature type="domain" description="C3H1-type" evidence="14">
    <location>
        <begin position="569"/>
        <end position="596"/>
    </location>
</feature>
<evidence type="ECO:0000256" key="10">
    <source>
        <dbReference type="ARBA" id="ARBA00024826"/>
    </source>
</evidence>
<keyword evidence="6 11" id="KW-0863">Zinc-finger</keyword>
<dbReference type="PANTHER" id="PTHR23102:SF24">
    <property type="entry name" value="CLEAVAGE AND POLYADENYLATION SPECIFICITY FACTOR SUBUNIT 4"/>
    <property type="match status" value="1"/>
</dbReference>
<dbReference type="Proteomes" id="UP000036947">
    <property type="component" value="Unassembled WGS sequence"/>
</dbReference>
<evidence type="ECO:0000313" key="16">
    <source>
        <dbReference type="Proteomes" id="UP000036947"/>
    </source>
</evidence>
<comment type="function">
    <text evidence="10 12">Component of the cleavage factor I (CF I) involved in pre-mRNA 3'-end processing.</text>
</comment>
<feature type="zinc finger region" description="C3H1-type" evidence="11">
    <location>
        <begin position="569"/>
        <end position="596"/>
    </location>
</feature>
<feature type="domain" description="C3H1-type" evidence="14">
    <location>
        <begin position="691"/>
        <end position="714"/>
    </location>
</feature>
<evidence type="ECO:0000313" key="15">
    <source>
        <dbReference type="EMBL" id="KND91191.1"/>
    </source>
</evidence>